<dbReference type="Pfam" id="PF08241">
    <property type="entry name" value="Methyltransf_11"/>
    <property type="match status" value="1"/>
</dbReference>
<evidence type="ECO:0000259" key="1">
    <source>
        <dbReference type="Pfam" id="PF08241"/>
    </source>
</evidence>
<reference evidence="2" key="1">
    <citation type="submission" date="2012-04" db="EMBL/GenBank/DDBJ databases">
        <authorList>
            <person name="Borisov I.G."/>
            <person name="Ivanikova N.V."/>
            <person name="Pinevich A.V."/>
        </authorList>
    </citation>
    <scope>NUCLEOTIDE SEQUENCE</scope>
    <source>
        <strain evidence="2">CALU 1027</strain>
    </source>
</reference>
<dbReference type="EMBL" id="AJTX02000004">
    <property type="protein sequence ID" value="KKI99678.1"/>
    <property type="molecule type" value="Genomic_DNA"/>
</dbReference>
<dbReference type="InterPro" id="IPR029063">
    <property type="entry name" value="SAM-dependent_MTases_sf"/>
</dbReference>
<name>A0A0M2PYB9_PROHO</name>
<keyword evidence="2" id="KW-0489">Methyltransferase</keyword>
<evidence type="ECO:0000313" key="2">
    <source>
        <dbReference type="EMBL" id="KKI99678.1"/>
    </source>
</evidence>
<keyword evidence="3" id="KW-1185">Reference proteome</keyword>
<dbReference type="PANTHER" id="PTHR45036:SF1">
    <property type="entry name" value="METHYLTRANSFERASE LIKE 7A"/>
    <property type="match status" value="1"/>
</dbReference>
<keyword evidence="2" id="KW-0808">Transferase</keyword>
<dbReference type="Gene3D" id="3.40.50.150">
    <property type="entry name" value="Vaccinia Virus protein VP39"/>
    <property type="match status" value="1"/>
</dbReference>
<dbReference type="InterPro" id="IPR013216">
    <property type="entry name" value="Methyltransf_11"/>
</dbReference>
<dbReference type="SUPFAM" id="SSF53335">
    <property type="entry name" value="S-adenosyl-L-methionine-dependent methyltransferases"/>
    <property type="match status" value="1"/>
</dbReference>
<protein>
    <submittedName>
        <fullName evidence="2">Ubiquinone biosynthesis methyltransferase UbiE</fullName>
    </submittedName>
</protein>
<dbReference type="CDD" id="cd02440">
    <property type="entry name" value="AdoMet_MTases"/>
    <property type="match status" value="1"/>
</dbReference>
<dbReference type="RefSeq" id="WP_017710886.1">
    <property type="nucleotide sequence ID" value="NZ_KB235933.1"/>
</dbReference>
<dbReference type="Proteomes" id="UP000034681">
    <property type="component" value="Unassembled WGS sequence"/>
</dbReference>
<gene>
    <name evidence="2" type="ORF">PROH_07235</name>
</gene>
<organism evidence="2 3">
    <name type="scientific">Prochlorothrix hollandica PCC 9006 = CALU 1027</name>
    <dbReference type="NCBI Taxonomy" id="317619"/>
    <lineage>
        <taxon>Bacteria</taxon>
        <taxon>Bacillati</taxon>
        <taxon>Cyanobacteriota</taxon>
        <taxon>Cyanophyceae</taxon>
        <taxon>Prochlorotrichales</taxon>
        <taxon>Prochlorotrichaceae</taxon>
        <taxon>Prochlorothrix</taxon>
    </lineage>
</organism>
<comment type="caution">
    <text evidence="2">The sequence shown here is derived from an EMBL/GenBank/DDBJ whole genome shotgun (WGS) entry which is preliminary data.</text>
</comment>
<dbReference type="InterPro" id="IPR052356">
    <property type="entry name" value="Thiol_S-MT"/>
</dbReference>
<dbReference type="PANTHER" id="PTHR45036">
    <property type="entry name" value="METHYLTRANSFERASE LIKE 7B"/>
    <property type="match status" value="1"/>
</dbReference>
<evidence type="ECO:0000313" key="3">
    <source>
        <dbReference type="Proteomes" id="UP000034681"/>
    </source>
</evidence>
<dbReference type="GO" id="GO:0008757">
    <property type="term" value="F:S-adenosylmethionine-dependent methyltransferase activity"/>
    <property type="evidence" value="ECO:0007669"/>
    <property type="project" value="InterPro"/>
</dbReference>
<dbReference type="GO" id="GO:0032259">
    <property type="term" value="P:methylation"/>
    <property type="evidence" value="ECO:0007669"/>
    <property type="project" value="UniProtKB-KW"/>
</dbReference>
<dbReference type="OrthoDB" id="9772751at2"/>
<feature type="domain" description="Methyltransferase type 11" evidence="1">
    <location>
        <begin position="39"/>
        <end position="134"/>
    </location>
</feature>
<dbReference type="AlphaFoldDB" id="A0A0M2PYB9"/>
<proteinExistence type="predicted"/>
<accession>A0A0M2PYB9</accession>
<dbReference type="eggNOG" id="COG2226">
    <property type="taxonomic scope" value="Bacteria"/>
</dbReference>
<dbReference type="STRING" id="317619.GCA_000332315_00182"/>
<keyword evidence="2" id="KW-0830">Ubiquinone</keyword>
<sequence length="205" mass="22982">MANFYTQHIFPSLVEWTMAGEPFRTYRRQLLTEATGEVLEIGFGTGLNLPHYGDRLRSLTLVDPNQGMQALAQARIAAAPFPVKVYQMGGEALPLEDASVDCVVSTWTLCSIAAVDQAMGEIHRVLRSGGRFLFLEHGLSDRPDVQRWQHRLTPIQRVIADGCHLDRNMGSLVERWFDRVEVDRFEAENLPAIVGTLYRGIATKA</sequence>